<evidence type="ECO:0000313" key="2">
    <source>
        <dbReference type="Proteomes" id="UP001152876"/>
    </source>
</evidence>
<comment type="caution">
    <text evidence="1">The sequence shown here is derived from an EMBL/GenBank/DDBJ whole genome shotgun (WGS) entry which is preliminary data.</text>
</comment>
<dbReference type="AlphaFoldDB" id="A0A9X4S9Y6"/>
<protein>
    <submittedName>
        <fullName evidence="1">2-nitropropane dioxygenase</fullName>
    </submittedName>
</protein>
<keyword evidence="2" id="KW-1185">Reference proteome</keyword>
<dbReference type="Proteomes" id="UP001152876">
    <property type="component" value="Unassembled WGS sequence"/>
</dbReference>
<proteinExistence type="predicted"/>
<keyword evidence="1" id="KW-0223">Dioxygenase</keyword>
<gene>
    <name evidence="1" type="ORF">H010_18727</name>
</gene>
<evidence type="ECO:0000313" key="1">
    <source>
        <dbReference type="EMBL" id="MDG5977300.1"/>
    </source>
</evidence>
<dbReference type="OrthoDB" id="9778912at2"/>
<accession>A0A9X4S9Y6</accession>
<dbReference type="GO" id="GO:0051213">
    <property type="term" value="F:dioxygenase activity"/>
    <property type="evidence" value="ECO:0007669"/>
    <property type="project" value="UniProtKB-KW"/>
</dbReference>
<keyword evidence="1" id="KW-0560">Oxidoreductase</keyword>
<reference evidence="1" key="1">
    <citation type="submission" date="2013-01" db="EMBL/GenBank/DDBJ databases">
        <title>Genome draft of Hydrogenophaga taeniospiralis 2K1.</title>
        <authorList>
            <person name="Gomila M."/>
            <person name="Lalucat J."/>
        </authorList>
    </citation>
    <scope>NUCLEOTIDE SEQUENCE</scope>
    <source>
        <strain evidence="1">CCUG 15921</strain>
    </source>
</reference>
<dbReference type="EMBL" id="AOGK01000019">
    <property type="protein sequence ID" value="MDG5977300.1"/>
    <property type="molecule type" value="Genomic_DNA"/>
</dbReference>
<name>A0A9X4S9Y6_9BURK</name>
<dbReference type="RefSeq" id="WP_068175076.1">
    <property type="nucleotide sequence ID" value="NZ_AOGK01000019.1"/>
</dbReference>
<organism evidence="1 2">
    <name type="scientific">Hydrogenophaga taeniospiralis CCUG 15921</name>
    <dbReference type="NCBI Taxonomy" id="1281780"/>
    <lineage>
        <taxon>Bacteria</taxon>
        <taxon>Pseudomonadati</taxon>
        <taxon>Pseudomonadota</taxon>
        <taxon>Betaproteobacteria</taxon>
        <taxon>Burkholderiales</taxon>
        <taxon>Comamonadaceae</taxon>
        <taxon>Hydrogenophaga</taxon>
    </lineage>
</organism>
<sequence>MAFDRLAHRGLRGGKPDMGQFCIDQQLGHAFDGDQCKGLFFRGAGLLPWGSDMLSVRDLLRWSFVGIRPQALA</sequence>